<evidence type="ECO:0000313" key="2">
    <source>
        <dbReference type="Proteomes" id="UP000242502"/>
    </source>
</evidence>
<protein>
    <recommendedName>
        <fullName evidence="3">Outer membrane protein beta-barrel domain-containing protein</fullName>
    </recommendedName>
</protein>
<sequence length="72" mass="7504">MLVGYADVELEARGSLGNNSATATAQDSDVSFGAGIDIGVSENTSIGLEYVKYYDNSGVELAATSISLSYKF</sequence>
<gene>
    <name evidence="1" type="ORF">AB835_04250</name>
</gene>
<dbReference type="SUPFAM" id="SSF56925">
    <property type="entry name" value="OMPA-like"/>
    <property type="match status" value="1"/>
</dbReference>
<proteinExistence type="predicted"/>
<evidence type="ECO:0000313" key="1">
    <source>
        <dbReference type="EMBL" id="ODS24249.1"/>
    </source>
</evidence>
<organism evidence="1 2">
    <name type="scientific">Candidatus Endobugula sertula</name>
    <name type="common">Bugula neritina bacterial symbiont</name>
    <dbReference type="NCBI Taxonomy" id="62101"/>
    <lineage>
        <taxon>Bacteria</taxon>
        <taxon>Pseudomonadati</taxon>
        <taxon>Pseudomonadota</taxon>
        <taxon>Gammaproteobacteria</taxon>
        <taxon>Cellvibrionales</taxon>
        <taxon>Cellvibrionaceae</taxon>
        <taxon>Candidatus Endobugula</taxon>
    </lineage>
</organism>
<reference evidence="1 2" key="1">
    <citation type="journal article" date="2016" name="Appl. Environ. Microbiol.">
        <title>Lack of Overt Genome Reduction in the Bryostatin-Producing Bryozoan Symbiont "Candidatus Endobugula sertula".</title>
        <authorList>
            <person name="Miller I.J."/>
            <person name="Vanee N."/>
            <person name="Fong S.S."/>
            <person name="Lim-Fong G.E."/>
            <person name="Kwan J.C."/>
        </authorList>
    </citation>
    <scope>NUCLEOTIDE SEQUENCE [LARGE SCALE GENOMIC DNA]</scope>
    <source>
        <strain evidence="1">AB1-4</strain>
    </source>
</reference>
<comment type="caution">
    <text evidence="1">The sequence shown here is derived from an EMBL/GenBank/DDBJ whole genome shotgun (WGS) entry which is preliminary data.</text>
</comment>
<dbReference type="AlphaFoldDB" id="A0A1D2QRN8"/>
<accession>A0A1D2QRN8</accession>
<dbReference type="Proteomes" id="UP000242502">
    <property type="component" value="Unassembled WGS sequence"/>
</dbReference>
<dbReference type="EMBL" id="MDLC01000011">
    <property type="protein sequence ID" value="ODS24249.1"/>
    <property type="molecule type" value="Genomic_DNA"/>
</dbReference>
<evidence type="ECO:0008006" key="3">
    <source>
        <dbReference type="Google" id="ProtNLM"/>
    </source>
</evidence>
<dbReference type="InterPro" id="IPR011250">
    <property type="entry name" value="OMP/PagP_B-barrel"/>
</dbReference>
<dbReference type="Gene3D" id="2.40.160.20">
    <property type="match status" value="1"/>
</dbReference>
<name>A0A1D2QRN8_9GAMM</name>